<name>A0AB40BDV0_DIOCR</name>
<sequence length="240" mass="25971">MLSPNTMGASLLLLFLLFLFFPLCAHSMDTLVLDGLTQWKSPVIQVGDSLVFKHKKLQNLYHFHNYKDFKLCNLSQATLVSFSTHFMWRPTQPGYYYYSSGGCENGEKVAVRVIPTPPHSSIAFPPVTAPPPTSGGELPSFPSNGWVSSSPASSLQPELGPSPAPGDSGTGIPFINSNPAVPLPTGETDTATIRPLPITGSGDDASQAVVGVGRKLQQEQVLFKFVVELLLIMSFTFVWS</sequence>
<evidence type="ECO:0000256" key="1">
    <source>
        <dbReference type="SAM" id="MobiDB-lite"/>
    </source>
</evidence>
<dbReference type="PANTHER" id="PTHR34662:SF3">
    <property type="entry name" value="OS04G0422700 PROTEIN"/>
    <property type="match status" value="1"/>
</dbReference>
<proteinExistence type="predicted"/>
<keyword evidence="3" id="KW-1185">Reference proteome</keyword>
<feature type="chain" id="PRO_5044254576" evidence="2">
    <location>
        <begin position="28"/>
        <end position="240"/>
    </location>
</feature>
<dbReference type="SUPFAM" id="SSF49503">
    <property type="entry name" value="Cupredoxins"/>
    <property type="match status" value="1"/>
</dbReference>
<keyword evidence="2" id="KW-0732">Signal</keyword>
<dbReference type="Proteomes" id="UP001515500">
    <property type="component" value="Chromosome 5"/>
</dbReference>
<dbReference type="RefSeq" id="XP_039125520.1">
    <property type="nucleotide sequence ID" value="XM_039269586.1"/>
</dbReference>
<dbReference type="AlphaFoldDB" id="A0AB40BDV0"/>
<feature type="region of interest" description="Disordered" evidence="1">
    <location>
        <begin position="121"/>
        <end position="171"/>
    </location>
</feature>
<dbReference type="PANTHER" id="PTHR34662">
    <property type="entry name" value="OS04G0422700 PROTEIN"/>
    <property type="match status" value="1"/>
</dbReference>
<feature type="compositionally biased region" description="Polar residues" evidence="1">
    <location>
        <begin position="141"/>
        <end position="156"/>
    </location>
</feature>
<dbReference type="GeneID" id="120261631"/>
<evidence type="ECO:0000313" key="4">
    <source>
        <dbReference type="RefSeq" id="XP_039125520.1"/>
    </source>
</evidence>
<evidence type="ECO:0000313" key="3">
    <source>
        <dbReference type="Proteomes" id="UP001515500"/>
    </source>
</evidence>
<feature type="signal peptide" evidence="2">
    <location>
        <begin position="1"/>
        <end position="27"/>
    </location>
</feature>
<evidence type="ECO:0000256" key="2">
    <source>
        <dbReference type="SAM" id="SignalP"/>
    </source>
</evidence>
<dbReference type="Gene3D" id="2.60.40.420">
    <property type="entry name" value="Cupredoxins - blue copper proteins"/>
    <property type="match status" value="1"/>
</dbReference>
<organism evidence="3 4">
    <name type="scientific">Dioscorea cayennensis subsp. rotundata</name>
    <name type="common">White Guinea yam</name>
    <name type="synonym">Dioscorea rotundata</name>
    <dbReference type="NCBI Taxonomy" id="55577"/>
    <lineage>
        <taxon>Eukaryota</taxon>
        <taxon>Viridiplantae</taxon>
        <taxon>Streptophyta</taxon>
        <taxon>Embryophyta</taxon>
        <taxon>Tracheophyta</taxon>
        <taxon>Spermatophyta</taxon>
        <taxon>Magnoliopsida</taxon>
        <taxon>Liliopsida</taxon>
        <taxon>Dioscoreales</taxon>
        <taxon>Dioscoreaceae</taxon>
        <taxon>Dioscorea</taxon>
    </lineage>
</organism>
<protein>
    <submittedName>
        <fullName evidence="4">Early nodulin-20</fullName>
    </submittedName>
</protein>
<dbReference type="InterPro" id="IPR008972">
    <property type="entry name" value="Cupredoxin"/>
</dbReference>
<accession>A0AB40BDV0</accession>
<gene>
    <name evidence="4" type="primary">LOC120261631</name>
</gene>
<reference evidence="4" key="1">
    <citation type="submission" date="2025-08" db="UniProtKB">
        <authorList>
            <consortium name="RefSeq"/>
        </authorList>
    </citation>
    <scope>IDENTIFICATION</scope>
</reference>